<dbReference type="EMBL" id="JAGTXB010000005">
    <property type="protein sequence ID" value="MBS0028193.1"/>
    <property type="molecule type" value="Genomic_DNA"/>
</dbReference>
<protein>
    <submittedName>
        <fullName evidence="1">Erythromycin esterase family protein</fullName>
    </submittedName>
</protein>
<dbReference type="Proteomes" id="UP000676386">
    <property type="component" value="Unassembled WGS sequence"/>
</dbReference>
<dbReference type="InterPro" id="IPR007815">
    <property type="entry name" value="Emycin_Estase"/>
</dbReference>
<evidence type="ECO:0000313" key="1">
    <source>
        <dbReference type="EMBL" id="MBS0028193.1"/>
    </source>
</evidence>
<dbReference type="SUPFAM" id="SSF159501">
    <property type="entry name" value="EreA/ChaN-like"/>
    <property type="match status" value="1"/>
</dbReference>
<sequence length="577" mass="64719">MRKYLFFILLIAFGKNTTAQEKEVIAYLAEKSIPIHTVAPGDNFDDLQPLGKIWKGKRIIGAGEATHGSKEFTEVRHRLFKFLVTEMGFKTLAIEADYAAVRRVNEYVIYGKGTSLQALEAIGVWIYYTREWLSLLEWMSAFNAGKADADKIRCYGFDMQSERPALQSIAMQLKQFSPGDYAGKFKALETLEFTGKQLEPKDRSTINDLLISVQQYISTHGEKLLDSLGADGYATLRHDLDIVKQCLSQYETSDVYTAVGIRDKSMAANIKWIADQRPGNEGIFVWAHNGHISKDSSLSFLHWMGSYLKQYFGDSYYALGLSFNKGGFRASNYFAVVNFTTGPAEKGSSNELFASVGKPIFFVDIPTASRESKPAENFFQRRIAARNIGGLYVPGNDVPYYLQSPLGQYYDGILFIDEVNAAIPARQQFFGALGYMLDGKKYQGKIIRLTAKAINHHPPDTANLTITKLEANSQRRKFIDILEPAWKDYEIKDTITATTSNIMVTIGVTGQGGKICLDSVQLEVYNKNKWEPITASTAAGDLDDQKSGWRKININAQISIFHDDKNKSHPVICIRND</sequence>
<comment type="caution">
    <text evidence="1">The sequence shown here is derived from an EMBL/GenBank/DDBJ whole genome shotgun (WGS) entry which is preliminary data.</text>
</comment>
<dbReference type="PANTHER" id="PTHR31299">
    <property type="entry name" value="ESTERASE, PUTATIVE (AFU_ORTHOLOGUE AFUA_1G05850)-RELATED"/>
    <property type="match status" value="1"/>
</dbReference>
<reference evidence="1 2" key="1">
    <citation type="submission" date="2021-04" db="EMBL/GenBank/DDBJ databases">
        <title>Chitinophaga sp. nov., isolated from the rhizosphere soil.</title>
        <authorList>
            <person name="He S."/>
        </authorList>
    </citation>
    <scope>NUCLEOTIDE SEQUENCE [LARGE SCALE GENOMIC DNA]</scope>
    <source>
        <strain evidence="1 2">2R12</strain>
    </source>
</reference>
<dbReference type="InterPro" id="IPR052036">
    <property type="entry name" value="Hydrolase/PRTase-associated"/>
</dbReference>
<dbReference type="PANTHER" id="PTHR31299:SF0">
    <property type="entry name" value="ESTERASE, PUTATIVE (AFU_ORTHOLOGUE AFUA_1G05850)-RELATED"/>
    <property type="match status" value="1"/>
</dbReference>
<dbReference type="Gene3D" id="3.30.1870.10">
    <property type="entry name" value="EreA-like, domain 2"/>
    <property type="match status" value="1"/>
</dbReference>
<name>A0ABS5IYZ2_9BACT</name>
<dbReference type="RefSeq" id="WP_211973301.1">
    <property type="nucleotide sequence ID" value="NZ_JAGTXB010000005.1"/>
</dbReference>
<organism evidence="1 2">
    <name type="scientific">Chitinophaga hostae</name>
    <dbReference type="NCBI Taxonomy" id="2831022"/>
    <lineage>
        <taxon>Bacteria</taxon>
        <taxon>Pseudomonadati</taxon>
        <taxon>Bacteroidota</taxon>
        <taxon>Chitinophagia</taxon>
        <taxon>Chitinophagales</taxon>
        <taxon>Chitinophagaceae</taxon>
        <taxon>Chitinophaga</taxon>
    </lineage>
</organism>
<keyword evidence="2" id="KW-1185">Reference proteome</keyword>
<dbReference type="Pfam" id="PF05139">
    <property type="entry name" value="Erythro_esteras"/>
    <property type="match status" value="1"/>
</dbReference>
<gene>
    <name evidence="1" type="ORF">KE626_12820</name>
</gene>
<dbReference type="Gene3D" id="1.20.1440.30">
    <property type="entry name" value="Biosynthetic Protein domain"/>
    <property type="match status" value="1"/>
</dbReference>
<accession>A0ABS5IYZ2</accession>
<dbReference type="CDD" id="cd14728">
    <property type="entry name" value="Ere-like"/>
    <property type="match status" value="1"/>
</dbReference>
<proteinExistence type="predicted"/>
<evidence type="ECO:0000313" key="2">
    <source>
        <dbReference type="Proteomes" id="UP000676386"/>
    </source>
</evidence>
<dbReference type="Gene3D" id="3.40.1660.10">
    <property type="entry name" value="EreA-like (biosynthetic domain)"/>
    <property type="match status" value="1"/>
</dbReference>